<dbReference type="PANTHER" id="PTHR46241">
    <property type="entry name" value="ARMADILLO REPEAT-CONTAINING PROTEIN 4 ARMC4"/>
    <property type="match status" value="1"/>
</dbReference>
<dbReference type="InterPro" id="IPR016024">
    <property type="entry name" value="ARM-type_fold"/>
</dbReference>
<dbReference type="Proteomes" id="UP000002296">
    <property type="component" value="Unassembled WGS sequence"/>
</dbReference>
<name>Q4DK19_TRYCC</name>
<organism evidence="1 2">
    <name type="scientific">Trypanosoma cruzi (strain CL Brener)</name>
    <dbReference type="NCBI Taxonomy" id="353153"/>
    <lineage>
        <taxon>Eukaryota</taxon>
        <taxon>Discoba</taxon>
        <taxon>Euglenozoa</taxon>
        <taxon>Kinetoplastea</taxon>
        <taxon>Metakinetoplastina</taxon>
        <taxon>Trypanosomatida</taxon>
        <taxon>Trypanosomatidae</taxon>
        <taxon>Trypanosoma</taxon>
        <taxon>Schizotrypanum</taxon>
    </lineage>
</organism>
<dbReference type="SUPFAM" id="SSF48371">
    <property type="entry name" value="ARM repeat"/>
    <property type="match status" value="1"/>
</dbReference>
<dbReference type="RefSeq" id="XP_814735.1">
    <property type="nucleotide sequence ID" value="XM_809642.1"/>
</dbReference>
<accession>Q4DK19</accession>
<proteinExistence type="predicted"/>
<dbReference type="InterPro" id="IPR011989">
    <property type="entry name" value="ARM-like"/>
</dbReference>
<dbReference type="Gene3D" id="1.25.10.10">
    <property type="entry name" value="Leucine-rich Repeat Variant"/>
    <property type="match status" value="1"/>
</dbReference>
<dbReference type="KEGG" id="tcr:506525.162"/>
<dbReference type="GeneID" id="3546309"/>
<protein>
    <submittedName>
        <fullName evidence="1">Uncharacterized protein</fullName>
    </submittedName>
</protein>
<feature type="non-terminal residue" evidence="1">
    <location>
        <position position="1"/>
    </location>
</feature>
<dbReference type="STRING" id="353153.Q4DK19"/>
<dbReference type="EMBL" id="AAHK01000397">
    <property type="protein sequence ID" value="EAN92884.1"/>
    <property type="molecule type" value="Genomic_DNA"/>
</dbReference>
<gene>
    <name evidence="1" type="ORF">Tc00.1047053506525.162</name>
</gene>
<reference evidence="1 2" key="1">
    <citation type="journal article" date="2005" name="Science">
        <title>The genome sequence of Trypanosoma cruzi, etiologic agent of Chagas disease.</title>
        <authorList>
            <person name="El-Sayed N.M."/>
            <person name="Myler P.J."/>
            <person name="Bartholomeu D.C."/>
            <person name="Nilsson D."/>
            <person name="Aggarwal G."/>
            <person name="Tran A.N."/>
            <person name="Ghedin E."/>
            <person name="Worthey E.A."/>
            <person name="Delcher A.L."/>
            <person name="Blandin G."/>
            <person name="Westenberger S.J."/>
            <person name="Caler E."/>
            <person name="Cerqueira G.C."/>
            <person name="Branche C."/>
            <person name="Haas B."/>
            <person name="Anupama A."/>
            <person name="Arner E."/>
            <person name="Aslund L."/>
            <person name="Attipoe P."/>
            <person name="Bontempi E."/>
            <person name="Bringaud F."/>
            <person name="Burton P."/>
            <person name="Cadag E."/>
            <person name="Campbell D.A."/>
            <person name="Carrington M."/>
            <person name="Crabtree J."/>
            <person name="Darban H."/>
            <person name="da Silveira J.F."/>
            <person name="de Jong P."/>
            <person name="Edwards K."/>
            <person name="Englund P.T."/>
            <person name="Fazelina G."/>
            <person name="Feldblyum T."/>
            <person name="Ferella M."/>
            <person name="Frasch A.C."/>
            <person name="Gull K."/>
            <person name="Horn D."/>
            <person name="Hou L."/>
            <person name="Huang Y."/>
            <person name="Kindlund E."/>
            <person name="Klingbeil M."/>
            <person name="Kluge S."/>
            <person name="Koo H."/>
            <person name="Lacerda D."/>
            <person name="Levin M.J."/>
            <person name="Lorenzi H."/>
            <person name="Louie T."/>
            <person name="Machado C.R."/>
            <person name="McCulloch R."/>
            <person name="McKenna A."/>
            <person name="Mizuno Y."/>
            <person name="Mottram J.C."/>
            <person name="Nelson S."/>
            <person name="Ochaya S."/>
            <person name="Osoegawa K."/>
            <person name="Pai G."/>
            <person name="Parsons M."/>
            <person name="Pentony M."/>
            <person name="Pettersson U."/>
            <person name="Pop M."/>
            <person name="Ramirez J.L."/>
            <person name="Rinta J."/>
            <person name="Robertson L."/>
            <person name="Salzberg S.L."/>
            <person name="Sanchez D.O."/>
            <person name="Seyler A."/>
            <person name="Sharma R."/>
            <person name="Shetty J."/>
            <person name="Simpson A.J."/>
            <person name="Sisk E."/>
            <person name="Tammi M.T."/>
            <person name="Tarleton R."/>
            <person name="Teixeira S."/>
            <person name="Van Aken S."/>
            <person name="Vogt C."/>
            <person name="Ward P.N."/>
            <person name="Wickstead B."/>
            <person name="Wortman J."/>
            <person name="White O."/>
            <person name="Fraser C.M."/>
            <person name="Stuart K.D."/>
            <person name="Andersson B."/>
        </authorList>
    </citation>
    <scope>NUCLEOTIDE SEQUENCE [LARGE SCALE GENOMIC DNA]</scope>
    <source>
        <strain evidence="1 2">CL Brener</strain>
    </source>
</reference>
<dbReference type="InParanoid" id="Q4DK19"/>
<keyword evidence="2" id="KW-1185">Reference proteome</keyword>
<evidence type="ECO:0000313" key="2">
    <source>
        <dbReference type="Proteomes" id="UP000002296"/>
    </source>
</evidence>
<comment type="caution">
    <text evidence="1">The sequence shown here is derived from an EMBL/GenBank/DDBJ whole genome shotgun (WGS) entry which is preliminary data.</text>
</comment>
<dbReference type="PaxDb" id="353153-Q4DK19"/>
<dbReference type="AlphaFoldDB" id="Q4DK19"/>
<dbReference type="SMR" id="Q4DK19"/>
<evidence type="ECO:0000313" key="1">
    <source>
        <dbReference type="EMBL" id="EAN92884.1"/>
    </source>
</evidence>
<dbReference type="PANTHER" id="PTHR46241:SF1">
    <property type="entry name" value="OUTER DYNEIN ARM-DOCKING COMPLEX SUBUNIT 2"/>
    <property type="match status" value="1"/>
</dbReference>
<sequence>EENLRYVAEWRYSREGEGTSLSTTSFTGCLLYIIQHGSEDCAREAALCVKNLCGHAKALESLLQQDAVELIGGLAERGSSDSVRRAATMTLHSLARAQRR</sequence>